<sequence length="107" mass="11743">MGNPRQINKSFQARHLELAKYLAAFRKAEAHFKGISVRSIPRSEIVDVDALTKAATNNEPLPVHVLYEVTRVSSTGHGLDATSAPVTAMTTTPNRWGPIMDILFGRS</sequence>
<organism evidence="1 2">
    <name type="scientific">Oryza meyeriana var. granulata</name>
    <dbReference type="NCBI Taxonomy" id="110450"/>
    <lineage>
        <taxon>Eukaryota</taxon>
        <taxon>Viridiplantae</taxon>
        <taxon>Streptophyta</taxon>
        <taxon>Embryophyta</taxon>
        <taxon>Tracheophyta</taxon>
        <taxon>Spermatophyta</taxon>
        <taxon>Magnoliopsida</taxon>
        <taxon>Liliopsida</taxon>
        <taxon>Poales</taxon>
        <taxon>Poaceae</taxon>
        <taxon>BOP clade</taxon>
        <taxon>Oryzoideae</taxon>
        <taxon>Oryzeae</taxon>
        <taxon>Oryzinae</taxon>
        <taxon>Oryza</taxon>
        <taxon>Oryza meyeriana</taxon>
    </lineage>
</organism>
<dbReference type="Proteomes" id="UP000479710">
    <property type="component" value="Unassembled WGS sequence"/>
</dbReference>
<dbReference type="AlphaFoldDB" id="A0A6G1C9J9"/>
<protein>
    <submittedName>
        <fullName evidence="1">Uncharacterized protein</fullName>
    </submittedName>
</protein>
<evidence type="ECO:0000313" key="1">
    <source>
        <dbReference type="EMBL" id="KAF0896840.1"/>
    </source>
</evidence>
<name>A0A6G1C9J9_9ORYZ</name>
<reference evidence="1 2" key="1">
    <citation type="submission" date="2019-11" db="EMBL/GenBank/DDBJ databases">
        <title>Whole genome sequence of Oryza granulata.</title>
        <authorList>
            <person name="Li W."/>
        </authorList>
    </citation>
    <scope>NUCLEOTIDE SEQUENCE [LARGE SCALE GENOMIC DNA]</scope>
    <source>
        <strain evidence="2">cv. Menghai</strain>
        <tissue evidence="1">Leaf</tissue>
    </source>
</reference>
<dbReference type="EMBL" id="SPHZ02000010">
    <property type="protein sequence ID" value="KAF0896840.1"/>
    <property type="molecule type" value="Genomic_DNA"/>
</dbReference>
<proteinExistence type="predicted"/>
<evidence type="ECO:0000313" key="2">
    <source>
        <dbReference type="Proteomes" id="UP000479710"/>
    </source>
</evidence>
<accession>A0A6G1C9J9</accession>
<keyword evidence="2" id="KW-1185">Reference proteome</keyword>
<comment type="caution">
    <text evidence="1">The sequence shown here is derived from an EMBL/GenBank/DDBJ whole genome shotgun (WGS) entry which is preliminary data.</text>
</comment>
<gene>
    <name evidence="1" type="ORF">E2562_029352</name>
</gene>